<dbReference type="InterPro" id="IPR006311">
    <property type="entry name" value="TAT_signal"/>
</dbReference>
<dbReference type="SUPFAM" id="SSF51735">
    <property type="entry name" value="NAD(P)-binding Rossmann-fold domains"/>
    <property type="match status" value="1"/>
</dbReference>
<dbReference type="InterPro" id="IPR036291">
    <property type="entry name" value="NAD(P)-bd_dom_sf"/>
</dbReference>
<evidence type="ECO:0000259" key="1">
    <source>
        <dbReference type="Pfam" id="PF01408"/>
    </source>
</evidence>
<dbReference type="Pfam" id="PF22725">
    <property type="entry name" value="GFO_IDH_MocA_C3"/>
    <property type="match status" value="1"/>
</dbReference>
<dbReference type="PANTHER" id="PTHR43818:SF5">
    <property type="entry name" value="OXIDOREDUCTASE FAMILY PROTEIN"/>
    <property type="match status" value="1"/>
</dbReference>
<organism evidence="3 4">
    <name type="scientific">Maribacter ulvicola</name>
    <dbReference type="NCBI Taxonomy" id="228959"/>
    <lineage>
        <taxon>Bacteria</taxon>
        <taxon>Pseudomonadati</taxon>
        <taxon>Bacteroidota</taxon>
        <taxon>Flavobacteriia</taxon>
        <taxon>Flavobacteriales</taxon>
        <taxon>Flavobacteriaceae</taxon>
        <taxon>Maribacter</taxon>
    </lineage>
</organism>
<sequence>MKDKSIITKDTRRGFIKKAGAAALFSTGSIHMPIGLANSFSGTIKKQLKVGLVGCGGRGTGAAVQALNADPDVVLHAMADAFEDRLTSSLNLLKKAHGKRIKVDKARQFVGFDAYKKLIDSGVDVVLLATPPGFRPNHLTAAVDAGKHVFYEKSVAVDAPGVRKVLEAAKKAKNKNLSLVSGYCFRYDLQKQALYGKVLDGAIGDIKSISSTRNGGELWFKGRQPEWTDMEYQLRNWYYQNWLSGDFIVEMFVHSLDMITWALGEKMPLSVTATGGRQWRTDKKYGNIFDHFAMEYNYANDIKGYCFTRQQRGGSSKNAVEINGSLGNAFYEGNRHEITGRNPWKYDGEVNNMYQSEHDALFKSIREDSGINDGELSANSTLMGIMGRMAAYTGQTITWEDALNSTEILGPDSYDWNLKFEGPEIAVPGKTKFI</sequence>
<dbReference type="PROSITE" id="PS51318">
    <property type="entry name" value="TAT"/>
    <property type="match status" value="1"/>
</dbReference>
<evidence type="ECO:0000313" key="3">
    <source>
        <dbReference type="EMBL" id="SIQ31138.1"/>
    </source>
</evidence>
<dbReference type="InterPro" id="IPR055170">
    <property type="entry name" value="GFO_IDH_MocA-like_dom"/>
</dbReference>
<dbReference type="GO" id="GO:0000166">
    <property type="term" value="F:nucleotide binding"/>
    <property type="evidence" value="ECO:0007669"/>
    <property type="project" value="InterPro"/>
</dbReference>
<dbReference type="EMBL" id="FTMA01000001">
    <property type="protein sequence ID" value="SIQ31138.1"/>
    <property type="molecule type" value="Genomic_DNA"/>
</dbReference>
<dbReference type="Pfam" id="PF01408">
    <property type="entry name" value="GFO_IDH_MocA"/>
    <property type="match status" value="1"/>
</dbReference>
<dbReference type="InterPro" id="IPR000683">
    <property type="entry name" value="Gfo/Idh/MocA-like_OxRdtase_N"/>
</dbReference>
<dbReference type="SUPFAM" id="SSF55347">
    <property type="entry name" value="Glyceraldehyde-3-phosphate dehydrogenase-like, C-terminal domain"/>
    <property type="match status" value="1"/>
</dbReference>
<gene>
    <name evidence="3" type="ORF">SAMN05421797_1011366</name>
</gene>
<feature type="domain" description="Gfo/Idh/MocA-like oxidoreductase N-terminal" evidence="1">
    <location>
        <begin position="48"/>
        <end position="175"/>
    </location>
</feature>
<accession>A0A1N6RQI4</accession>
<dbReference type="RefSeq" id="WP_076547528.1">
    <property type="nucleotide sequence ID" value="NZ_FTMA01000001.1"/>
</dbReference>
<dbReference type="PANTHER" id="PTHR43818">
    <property type="entry name" value="BCDNA.GH03377"/>
    <property type="match status" value="1"/>
</dbReference>
<evidence type="ECO:0000313" key="4">
    <source>
        <dbReference type="Proteomes" id="UP000186953"/>
    </source>
</evidence>
<dbReference type="Gene3D" id="3.30.360.10">
    <property type="entry name" value="Dihydrodipicolinate Reductase, domain 2"/>
    <property type="match status" value="1"/>
</dbReference>
<dbReference type="InterPro" id="IPR050463">
    <property type="entry name" value="Gfo/Idh/MocA_oxidrdct_glycsds"/>
</dbReference>
<evidence type="ECO:0000259" key="2">
    <source>
        <dbReference type="Pfam" id="PF22725"/>
    </source>
</evidence>
<protein>
    <submittedName>
        <fullName evidence="3">Predicted dehydrogenase</fullName>
    </submittedName>
</protein>
<dbReference type="Gene3D" id="3.40.50.720">
    <property type="entry name" value="NAD(P)-binding Rossmann-like Domain"/>
    <property type="match status" value="1"/>
</dbReference>
<dbReference type="Proteomes" id="UP000186953">
    <property type="component" value="Unassembled WGS sequence"/>
</dbReference>
<dbReference type="STRING" id="228959.SAMN05421797_1011366"/>
<keyword evidence="4" id="KW-1185">Reference proteome</keyword>
<dbReference type="OrthoDB" id="127583at2"/>
<name>A0A1N6RQI4_9FLAO</name>
<reference evidence="4" key="1">
    <citation type="submission" date="2017-01" db="EMBL/GenBank/DDBJ databases">
        <authorList>
            <person name="Varghese N."/>
            <person name="Submissions S."/>
        </authorList>
    </citation>
    <scope>NUCLEOTIDE SEQUENCE [LARGE SCALE GENOMIC DNA]</scope>
    <source>
        <strain evidence="4">DSM 15366</strain>
    </source>
</reference>
<dbReference type="AlphaFoldDB" id="A0A1N6RQI4"/>
<feature type="domain" description="GFO/IDH/MocA-like oxidoreductase" evidence="2">
    <location>
        <begin position="199"/>
        <end position="328"/>
    </location>
</feature>
<proteinExistence type="predicted"/>